<proteinExistence type="inferred from homology"/>
<keyword evidence="3" id="KW-1003">Cell membrane</keyword>
<comment type="caution">
    <text evidence="11">The sequence shown here is derived from an EMBL/GenBank/DDBJ whole genome shotgun (WGS) entry which is preliminary data.</text>
</comment>
<evidence type="ECO:0000313" key="12">
    <source>
        <dbReference type="Proteomes" id="UP001549184"/>
    </source>
</evidence>
<evidence type="ECO:0000256" key="5">
    <source>
        <dbReference type="ARBA" id="ARBA00022692"/>
    </source>
</evidence>
<evidence type="ECO:0000313" key="11">
    <source>
        <dbReference type="EMBL" id="MET3652006.1"/>
    </source>
</evidence>
<keyword evidence="12" id="KW-1185">Reference proteome</keyword>
<evidence type="ECO:0000256" key="3">
    <source>
        <dbReference type="ARBA" id="ARBA00022475"/>
    </source>
</evidence>
<evidence type="ECO:0000256" key="2">
    <source>
        <dbReference type="ARBA" id="ARBA00010065"/>
    </source>
</evidence>
<protein>
    <submittedName>
        <fullName evidence="11">Apolipoprotein N-acyltransferase</fullName>
    </submittedName>
</protein>
<feature type="transmembrane region" description="Helical" evidence="9">
    <location>
        <begin position="97"/>
        <end position="115"/>
    </location>
</feature>
<dbReference type="Proteomes" id="UP001549184">
    <property type="component" value="Unassembled WGS sequence"/>
</dbReference>
<sequence length="121" mass="13446">MDFHDTARAYALRRAQLLLVPASDFTVDGWLHSRMAIMRGVEGGFAVARAARNGRLTLSDDRGRVVAEASSENRDAELVGDLPLRATSTPYGRWGDWFVYLVLAGLVVCLALVFLPRRVER</sequence>
<evidence type="ECO:0000256" key="4">
    <source>
        <dbReference type="ARBA" id="ARBA00022679"/>
    </source>
</evidence>
<feature type="domain" description="CN hydrolase" evidence="10">
    <location>
        <begin position="1"/>
        <end position="84"/>
    </location>
</feature>
<evidence type="ECO:0000256" key="7">
    <source>
        <dbReference type="ARBA" id="ARBA00023136"/>
    </source>
</evidence>
<comment type="subcellular location">
    <subcellularLocation>
        <location evidence="1">Cell membrane</location>
        <topology evidence="1">Multi-pass membrane protein</topology>
    </subcellularLocation>
</comment>
<evidence type="ECO:0000256" key="8">
    <source>
        <dbReference type="ARBA" id="ARBA00023315"/>
    </source>
</evidence>
<dbReference type="SUPFAM" id="SSF56317">
    <property type="entry name" value="Carbon-nitrogen hydrolase"/>
    <property type="match status" value="1"/>
</dbReference>
<keyword evidence="4" id="KW-0808">Transferase</keyword>
<dbReference type="EMBL" id="JBEPMU010000002">
    <property type="protein sequence ID" value="MET3652006.1"/>
    <property type="molecule type" value="Genomic_DNA"/>
</dbReference>
<dbReference type="PANTHER" id="PTHR38686:SF1">
    <property type="entry name" value="APOLIPOPROTEIN N-ACYLTRANSFERASE"/>
    <property type="match status" value="1"/>
</dbReference>
<name>A0ABV2JT45_9GAMM</name>
<dbReference type="RefSeq" id="WP_354013422.1">
    <property type="nucleotide sequence ID" value="NZ_JBEPMU010000002.1"/>
</dbReference>
<reference evidence="11 12" key="1">
    <citation type="submission" date="2024-06" db="EMBL/GenBank/DDBJ databases">
        <title>Sorghum-associated microbial communities from plants grown in Nebraska, USA.</title>
        <authorList>
            <person name="Schachtman D."/>
        </authorList>
    </citation>
    <scope>NUCLEOTIDE SEQUENCE [LARGE SCALE GENOMIC DNA]</scope>
    <source>
        <strain evidence="11 12">1073</strain>
    </source>
</reference>
<dbReference type="InterPro" id="IPR036526">
    <property type="entry name" value="C-N_Hydrolase_sf"/>
</dbReference>
<dbReference type="PROSITE" id="PS50263">
    <property type="entry name" value="CN_HYDROLASE"/>
    <property type="match status" value="1"/>
</dbReference>
<keyword evidence="5 9" id="KW-0812">Transmembrane</keyword>
<dbReference type="Gene3D" id="3.60.110.10">
    <property type="entry name" value="Carbon-nitrogen hydrolase"/>
    <property type="match status" value="1"/>
</dbReference>
<evidence type="ECO:0000259" key="10">
    <source>
        <dbReference type="PROSITE" id="PS50263"/>
    </source>
</evidence>
<accession>A0ABV2JT45</accession>
<dbReference type="InterPro" id="IPR004563">
    <property type="entry name" value="Apolipo_AcylTrfase"/>
</dbReference>
<keyword evidence="6 9" id="KW-1133">Transmembrane helix</keyword>
<evidence type="ECO:0000256" key="1">
    <source>
        <dbReference type="ARBA" id="ARBA00004651"/>
    </source>
</evidence>
<gene>
    <name evidence="11" type="ORF">ABIC75_001728</name>
</gene>
<evidence type="ECO:0000256" key="9">
    <source>
        <dbReference type="SAM" id="Phobius"/>
    </source>
</evidence>
<dbReference type="PANTHER" id="PTHR38686">
    <property type="entry name" value="APOLIPOPROTEIN N-ACYLTRANSFERASE"/>
    <property type="match status" value="1"/>
</dbReference>
<evidence type="ECO:0000256" key="6">
    <source>
        <dbReference type="ARBA" id="ARBA00022989"/>
    </source>
</evidence>
<comment type="similarity">
    <text evidence="2">Belongs to the CN hydrolase family. Apolipoprotein N-acyltransferase subfamily.</text>
</comment>
<keyword evidence="8" id="KW-0012">Acyltransferase</keyword>
<dbReference type="InterPro" id="IPR003010">
    <property type="entry name" value="C-N_Hydrolase"/>
</dbReference>
<keyword evidence="7 9" id="KW-0472">Membrane</keyword>
<organism evidence="11 12">
    <name type="scientific">Dyella japonica</name>
    <dbReference type="NCBI Taxonomy" id="231455"/>
    <lineage>
        <taxon>Bacteria</taxon>
        <taxon>Pseudomonadati</taxon>
        <taxon>Pseudomonadota</taxon>
        <taxon>Gammaproteobacteria</taxon>
        <taxon>Lysobacterales</taxon>
        <taxon>Rhodanobacteraceae</taxon>
        <taxon>Dyella</taxon>
    </lineage>
</organism>